<organism evidence="3 4">
    <name type="scientific">Cyclobacterium amurskyense</name>
    <dbReference type="NCBI Taxonomy" id="320787"/>
    <lineage>
        <taxon>Bacteria</taxon>
        <taxon>Pseudomonadati</taxon>
        <taxon>Bacteroidota</taxon>
        <taxon>Cytophagia</taxon>
        <taxon>Cytophagales</taxon>
        <taxon>Cyclobacteriaceae</taxon>
        <taxon>Cyclobacterium</taxon>
    </lineage>
</organism>
<keyword evidence="4" id="KW-1185">Reference proteome</keyword>
<dbReference type="InterPro" id="IPR003399">
    <property type="entry name" value="Mce/MlaD"/>
</dbReference>
<dbReference type="PATRIC" id="fig|320787.5.peg.2379"/>
<evidence type="ECO:0000313" key="3">
    <source>
        <dbReference type="EMBL" id="AKP51583.1"/>
    </source>
</evidence>
<dbReference type="KEGG" id="camu:CA2015_2162"/>
<evidence type="ECO:0000259" key="2">
    <source>
        <dbReference type="Pfam" id="PF02470"/>
    </source>
</evidence>
<keyword evidence="1" id="KW-0812">Transmembrane</keyword>
<dbReference type="PANTHER" id="PTHR33371">
    <property type="entry name" value="INTERMEMBRANE PHOSPHOLIPID TRANSPORT SYSTEM BINDING PROTEIN MLAD-RELATED"/>
    <property type="match status" value="1"/>
</dbReference>
<dbReference type="RefSeq" id="WP_048641901.1">
    <property type="nucleotide sequence ID" value="NZ_CP012040.1"/>
</dbReference>
<dbReference type="AlphaFoldDB" id="A0A0H4PFH8"/>
<dbReference type="Proteomes" id="UP000036520">
    <property type="component" value="Chromosome"/>
</dbReference>
<gene>
    <name evidence="3" type="ORF">CA2015_2162</name>
</gene>
<proteinExistence type="predicted"/>
<evidence type="ECO:0000313" key="4">
    <source>
        <dbReference type="Proteomes" id="UP000036520"/>
    </source>
</evidence>
<dbReference type="EMBL" id="CP012040">
    <property type="protein sequence ID" value="AKP51583.1"/>
    <property type="molecule type" value="Genomic_DNA"/>
</dbReference>
<reference evidence="3 4" key="1">
    <citation type="submission" date="2015-07" db="EMBL/GenBank/DDBJ databases">
        <authorList>
            <person name="Kim K.M."/>
        </authorList>
    </citation>
    <scope>NUCLEOTIDE SEQUENCE [LARGE SCALE GENOMIC DNA]</scope>
    <source>
        <strain evidence="3 4">KCTC 12363</strain>
    </source>
</reference>
<keyword evidence="1" id="KW-1133">Transmembrane helix</keyword>
<sequence length="331" mass="36558">MGKSNSYKAKVGLFVVIGTVLLIAILYSIGKRQHIFSRNIQLYAVFDNVNGLQSGNNVRYSGIDVGTVSKIVMIDEKTITLQMMVEDKISRFIKEDAIAFIGSDGLVGSMVVNIVPGKEQNAKPVASGDTIQSYSKVGTDDMLSTLNTTNENAALLTSDLLMITNKILEGKGILGTLLSDTLLAQNIRQSVIELKKTTQNTSSLVTKVNAIIGKVNYDQSAAAVLLSDTVSSNQLKLVFDNLEKSSQDIKLVAQTLEEYLKETRAGEGTLNHLIKDEALVGHLDSTMINVKEAAEKLNENMEALRQNFLFRRYFRRQEREDKRKTKETDSN</sequence>
<dbReference type="InterPro" id="IPR052336">
    <property type="entry name" value="MlaD_Phospholipid_Transporter"/>
</dbReference>
<evidence type="ECO:0000256" key="1">
    <source>
        <dbReference type="SAM" id="Phobius"/>
    </source>
</evidence>
<feature type="domain" description="Mce/MlaD" evidence="2">
    <location>
        <begin position="39"/>
        <end position="117"/>
    </location>
</feature>
<protein>
    <submittedName>
        <fullName evidence="3">ABC transporter, permease component</fullName>
    </submittedName>
</protein>
<dbReference type="STRING" id="320787.CA2015_2162"/>
<accession>A0A0H4PFH8</accession>
<dbReference type="PANTHER" id="PTHR33371:SF4">
    <property type="entry name" value="INTERMEMBRANE PHOSPHOLIPID TRANSPORT SYSTEM BINDING PROTEIN MLAD"/>
    <property type="match status" value="1"/>
</dbReference>
<dbReference type="Pfam" id="PF02470">
    <property type="entry name" value="MlaD"/>
    <property type="match status" value="1"/>
</dbReference>
<keyword evidence="1" id="KW-0472">Membrane</keyword>
<feature type="transmembrane region" description="Helical" evidence="1">
    <location>
        <begin position="12"/>
        <end position="30"/>
    </location>
</feature>
<dbReference type="OrthoDB" id="9771725at2"/>
<name>A0A0H4PFH8_9BACT</name>